<protein>
    <submittedName>
        <fullName evidence="2">Uncharacterized protein</fullName>
    </submittedName>
</protein>
<evidence type="ECO:0000313" key="3">
    <source>
        <dbReference type="Proteomes" id="UP000053621"/>
    </source>
</evidence>
<comment type="caution">
    <text evidence="2">The sequence shown here is derived from an EMBL/GenBank/DDBJ whole genome shotgun (WGS) entry which is preliminary data.</text>
</comment>
<dbReference type="Proteomes" id="UP000053621">
    <property type="component" value="Unassembled WGS sequence"/>
</dbReference>
<dbReference type="AlphaFoldDB" id="A0A2P4NT57"/>
<proteinExistence type="predicted"/>
<reference evidence="2" key="1">
    <citation type="submission" date="2017-08" db="EMBL/GenBank/DDBJ databases">
        <title>Haloferax marisrubri sp. nov., isolated from the Discovery deep brine-seawater interface in the Red Sea.</title>
        <authorList>
            <person name="Zhang G."/>
            <person name="Stingl U."/>
        </authorList>
    </citation>
    <scope>NUCLEOTIDE SEQUENCE [LARGE SCALE GENOMIC DNA]</scope>
    <source>
        <strain evidence="2">SB3</strain>
    </source>
</reference>
<accession>A0A2P4NT57</accession>
<keyword evidence="3" id="KW-1185">Reference proteome</keyword>
<dbReference type="EMBL" id="LOPW02000006">
    <property type="protein sequence ID" value="POG56268.1"/>
    <property type="molecule type" value="Genomic_DNA"/>
</dbReference>
<evidence type="ECO:0000313" key="2">
    <source>
        <dbReference type="EMBL" id="POG56268.1"/>
    </source>
</evidence>
<organism evidence="2 3">
    <name type="scientific">Haloferax marisrubri</name>
    <dbReference type="NCBI Taxonomy" id="1544719"/>
    <lineage>
        <taxon>Archaea</taxon>
        <taxon>Methanobacteriati</taxon>
        <taxon>Methanobacteriota</taxon>
        <taxon>Stenosarchaea group</taxon>
        <taxon>Halobacteria</taxon>
        <taxon>Halobacteriales</taxon>
        <taxon>Haloferacaceae</taxon>
        <taxon>Haloferax</taxon>
    </lineage>
</organism>
<name>A0A2P4NT57_9EURY</name>
<feature type="region of interest" description="Disordered" evidence="1">
    <location>
        <begin position="38"/>
        <end position="60"/>
    </location>
</feature>
<gene>
    <name evidence="2" type="ORF">AUR65_007085</name>
</gene>
<evidence type="ECO:0000256" key="1">
    <source>
        <dbReference type="SAM" id="MobiDB-lite"/>
    </source>
</evidence>
<sequence length="60" mass="6324">MIHADAARPDRGSIYGAAASAGESADFGRLVRFGPVSRVDPIPGCRGRRPQYELPSSPSP</sequence>